<name>A0A318S1A9_9DEIO</name>
<dbReference type="InterPro" id="IPR038740">
    <property type="entry name" value="BioF2-like_GNAT_dom"/>
</dbReference>
<dbReference type="GO" id="GO:0016740">
    <property type="term" value="F:transferase activity"/>
    <property type="evidence" value="ECO:0007669"/>
    <property type="project" value="UniProtKB-KW"/>
</dbReference>
<keyword evidence="3" id="KW-1185">Reference proteome</keyword>
<gene>
    <name evidence="2" type="ORF">DES52_11537</name>
</gene>
<dbReference type="Pfam" id="PF13480">
    <property type="entry name" value="Acetyltransf_6"/>
    <property type="match status" value="1"/>
</dbReference>
<protein>
    <submittedName>
        <fullName evidence="2">Acetyltransferase (GNAT) family protein</fullName>
    </submittedName>
</protein>
<dbReference type="EMBL" id="QJSX01000015">
    <property type="protein sequence ID" value="PYE51105.1"/>
    <property type="molecule type" value="Genomic_DNA"/>
</dbReference>
<sequence length="171" mass="18547">MAPLSQKFEQSADQADASGYRALIGMPDAALQQEFVALLVASLREATGEVNSARAQVTISSWYRLAKQDRVSAYVLKADGRLVSAAALIRKEPRTLHYVTVGTAPEERNSGVNSLLRRKVHQWAATHDVDVLSGVVASTNTPIMNIVRALNSTLLPYALHFELNLSSNAST</sequence>
<dbReference type="InterPro" id="IPR016181">
    <property type="entry name" value="Acyl_CoA_acyltransferase"/>
</dbReference>
<keyword evidence="2" id="KW-0808">Transferase</keyword>
<evidence type="ECO:0000313" key="3">
    <source>
        <dbReference type="Proteomes" id="UP000248326"/>
    </source>
</evidence>
<evidence type="ECO:0000313" key="2">
    <source>
        <dbReference type="EMBL" id="PYE51105.1"/>
    </source>
</evidence>
<dbReference type="AlphaFoldDB" id="A0A318S1A9"/>
<dbReference type="SUPFAM" id="SSF55729">
    <property type="entry name" value="Acyl-CoA N-acyltransferases (Nat)"/>
    <property type="match status" value="1"/>
</dbReference>
<proteinExistence type="predicted"/>
<evidence type="ECO:0000259" key="1">
    <source>
        <dbReference type="Pfam" id="PF13480"/>
    </source>
</evidence>
<comment type="caution">
    <text evidence="2">The sequence shown here is derived from an EMBL/GenBank/DDBJ whole genome shotgun (WGS) entry which is preliminary data.</text>
</comment>
<accession>A0A318S1A9</accession>
<reference evidence="2 3" key="1">
    <citation type="submission" date="2018-06" db="EMBL/GenBank/DDBJ databases">
        <title>Genomic Encyclopedia of Type Strains, Phase IV (KMG-IV): sequencing the most valuable type-strain genomes for metagenomic binning, comparative biology and taxonomic classification.</title>
        <authorList>
            <person name="Goeker M."/>
        </authorList>
    </citation>
    <scope>NUCLEOTIDE SEQUENCE [LARGE SCALE GENOMIC DNA]</scope>
    <source>
        <strain evidence="2 3">DSM 18048</strain>
    </source>
</reference>
<organism evidence="2 3">
    <name type="scientific">Deinococcus yavapaiensis KR-236</name>
    <dbReference type="NCBI Taxonomy" id="694435"/>
    <lineage>
        <taxon>Bacteria</taxon>
        <taxon>Thermotogati</taxon>
        <taxon>Deinococcota</taxon>
        <taxon>Deinococci</taxon>
        <taxon>Deinococcales</taxon>
        <taxon>Deinococcaceae</taxon>
        <taxon>Deinococcus</taxon>
    </lineage>
</organism>
<feature type="domain" description="BioF2-like acetyltransferase" evidence="1">
    <location>
        <begin position="62"/>
        <end position="132"/>
    </location>
</feature>
<dbReference type="Proteomes" id="UP000248326">
    <property type="component" value="Unassembled WGS sequence"/>
</dbReference>
<dbReference type="Gene3D" id="3.40.630.30">
    <property type="match status" value="1"/>
</dbReference>